<accession>A0AAW8TYM9</accession>
<organism evidence="1 2">
    <name type="scientific">Enterococcus asini</name>
    <dbReference type="NCBI Taxonomy" id="57732"/>
    <lineage>
        <taxon>Bacteria</taxon>
        <taxon>Bacillati</taxon>
        <taxon>Bacillota</taxon>
        <taxon>Bacilli</taxon>
        <taxon>Lactobacillales</taxon>
        <taxon>Enterococcaceae</taxon>
        <taxon>Enterococcus</taxon>
    </lineage>
</organism>
<proteinExistence type="predicted"/>
<sequence length="47" mass="5246">MSQAVEDMLEGLTCRICGGWMEDIEVVAGNPPGYPRVCEDCRKEEVE</sequence>
<gene>
    <name evidence="1" type="ORF">P7H43_06040</name>
</gene>
<dbReference type="RefSeq" id="WP_270596804.1">
    <property type="nucleotide sequence ID" value="NZ_JAQESC010000002.1"/>
</dbReference>
<reference evidence="1" key="1">
    <citation type="submission" date="2023-03" db="EMBL/GenBank/DDBJ databases">
        <authorList>
            <person name="Shen W."/>
            <person name="Cai J."/>
        </authorList>
    </citation>
    <scope>NUCLEOTIDE SEQUENCE</scope>
    <source>
        <strain evidence="1">B226-2</strain>
    </source>
</reference>
<dbReference type="AlphaFoldDB" id="A0AAW8TYM9"/>
<dbReference type="Proteomes" id="UP001256711">
    <property type="component" value="Unassembled WGS sequence"/>
</dbReference>
<evidence type="ECO:0000313" key="2">
    <source>
        <dbReference type="Proteomes" id="UP001256711"/>
    </source>
</evidence>
<name>A0AAW8TYM9_9ENTE</name>
<comment type="caution">
    <text evidence="1">The sequence shown here is derived from an EMBL/GenBank/DDBJ whole genome shotgun (WGS) entry which is preliminary data.</text>
</comment>
<protein>
    <recommendedName>
        <fullName evidence="3">DksA C4-type domain-containing protein</fullName>
    </recommendedName>
</protein>
<evidence type="ECO:0008006" key="3">
    <source>
        <dbReference type="Google" id="ProtNLM"/>
    </source>
</evidence>
<evidence type="ECO:0000313" key="1">
    <source>
        <dbReference type="EMBL" id="MDT2810037.1"/>
    </source>
</evidence>
<dbReference type="EMBL" id="JARQBJ010000002">
    <property type="protein sequence ID" value="MDT2810037.1"/>
    <property type="molecule type" value="Genomic_DNA"/>
</dbReference>